<dbReference type="KEGG" id="amr:AM1_A0111"/>
<dbReference type="Proteomes" id="UP000000268">
    <property type="component" value="Plasmid pREB1"/>
</dbReference>
<keyword evidence="1" id="KW-0614">Plasmid</keyword>
<dbReference type="HOGENOM" id="CLU_3163361_0_0_3"/>
<name>A8ZKC0_ACAM1</name>
<dbReference type="EMBL" id="CP000838">
    <property type="protein sequence ID" value="ABW31620.1"/>
    <property type="molecule type" value="Genomic_DNA"/>
</dbReference>
<reference evidence="1 2" key="1">
    <citation type="journal article" date="2008" name="Proc. Natl. Acad. Sci. U.S.A.">
        <title>Niche adaptation and genome expansion in the chlorophyll d-producing cyanobacterium Acaryochloris marina.</title>
        <authorList>
            <person name="Swingley W.D."/>
            <person name="Chen M."/>
            <person name="Cheung P.C."/>
            <person name="Conrad A.L."/>
            <person name="Dejesa L.C."/>
            <person name="Hao J."/>
            <person name="Honchak B.M."/>
            <person name="Karbach L.E."/>
            <person name="Kurdoglu A."/>
            <person name="Lahiri S."/>
            <person name="Mastrian S.D."/>
            <person name="Miyashita H."/>
            <person name="Page L."/>
            <person name="Ramakrishna P."/>
            <person name="Satoh S."/>
            <person name="Sattley W.M."/>
            <person name="Shimada Y."/>
            <person name="Taylor H.L."/>
            <person name="Tomo T."/>
            <person name="Tsuchiya T."/>
            <person name="Wang Z.T."/>
            <person name="Raymond J."/>
            <person name="Mimuro M."/>
            <person name="Blankenship R.E."/>
            <person name="Touchman J.W."/>
        </authorList>
    </citation>
    <scope>NUCLEOTIDE SEQUENCE [LARGE SCALE GENOMIC DNA]</scope>
    <source>
        <strain evidence="2">MBIC 11017</strain>
        <plasmid evidence="2">Plasmid pREB1</plasmid>
    </source>
</reference>
<keyword evidence="2" id="KW-1185">Reference proteome</keyword>
<evidence type="ECO:0000313" key="1">
    <source>
        <dbReference type="EMBL" id="ABW31620.1"/>
    </source>
</evidence>
<gene>
    <name evidence="1" type="ordered locus">AM1_A0111</name>
</gene>
<geneLocation type="plasmid" evidence="1 2">
    <name>pREB1</name>
</geneLocation>
<accession>A8ZKC0</accession>
<evidence type="ECO:0000313" key="2">
    <source>
        <dbReference type="Proteomes" id="UP000000268"/>
    </source>
</evidence>
<protein>
    <submittedName>
        <fullName evidence="1">Uncharacterized protein</fullName>
    </submittedName>
</protein>
<dbReference type="AlphaFoldDB" id="A8ZKC0"/>
<proteinExistence type="predicted"/>
<sequence>MELNQSIRKIQELGTNGINCDVETEDIVDRRIAWPQRFELMGRNKQI</sequence>
<organism evidence="1 2">
    <name type="scientific">Acaryochloris marina (strain MBIC 11017)</name>
    <dbReference type="NCBI Taxonomy" id="329726"/>
    <lineage>
        <taxon>Bacteria</taxon>
        <taxon>Bacillati</taxon>
        <taxon>Cyanobacteriota</taxon>
        <taxon>Cyanophyceae</taxon>
        <taxon>Acaryochloridales</taxon>
        <taxon>Acaryochloridaceae</taxon>
        <taxon>Acaryochloris</taxon>
    </lineage>
</organism>